<gene>
    <name evidence="1" type="ORF">WR25_24559</name>
</gene>
<reference evidence="1" key="1">
    <citation type="journal article" date="2017" name="Curr. Biol.">
        <title>Genome architecture and evolution of a unichromosomal asexual nematode.</title>
        <authorList>
            <person name="Fradin H."/>
            <person name="Zegar C."/>
            <person name="Gutwein M."/>
            <person name="Lucas J."/>
            <person name="Kovtun M."/>
            <person name="Corcoran D."/>
            <person name="Baugh L.R."/>
            <person name="Kiontke K."/>
            <person name="Gunsalus K."/>
            <person name="Fitch D.H."/>
            <person name="Piano F."/>
        </authorList>
    </citation>
    <scope>NUCLEOTIDE SEQUENCE [LARGE SCALE GENOMIC DNA]</scope>
    <source>
        <strain evidence="1">PF1309</strain>
    </source>
</reference>
<proteinExistence type="predicted"/>
<dbReference type="EMBL" id="LIAE01008682">
    <property type="protein sequence ID" value="PAV72877.1"/>
    <property type="molecule type" value="Genomic_DNA"/>
</dbReference>
<sequence length="182" mass="19678">MHLVAQPPLGPDAHAIADDEHPDHQLRIDRGATRVTIKGLQLLANARQVDEPVDRAQQMIRRHVPLQAEAVKQRLLRHRPLAPHRPVSAYLAEIESDHQHHCKTAFSTQSGQAGFEAGSFLPGFTPLSGIDLCEGSTAALVPESIPLREPPAMPSSAINPSINGPPTRYRIAAETAASAKLT</sequence>
<organism evidence="1 2">
    <name type="scientific">Diploscapter pachys</name>
    <dbReference type="NCBI Taxonomy" id="2018661"/>
    <lineage>
        <taxon>Eukaryota</taxon>
        <taxon>Metazoa</taxon>
        <taxon>Ecdysozoa</taxon>
        <taxon>Nematoda</taxon>
        <taxon>Chromadorea</taxon>
        <taxon>Rhabditida</taxon>
        <taxon>Rhabditina</taxon>
        <taxon>Rhabditomorpha</taxon>
        <taxon>Rhabditoidea</taxon>
        <taxon>Rhabditidae</taxon>
        <taxon>Diploscapter</taxon>
    </lineage>
</organism>
<evidence type="ECO:0000313" key="2">
    <source>
        <dbReference type="Proteomes" id="UP000218231"/>
    </source>
</evidence>
<comment type="caution">
    <text evidence="1">The sequence shown here is derived from an EMBL/GenBank/DDBJ whole genome shotgun (WGS) entry which is preliminary data.</text>
</comment>
<protein>
    <submittedName>
        <fullName evidence="1">Uncharacterized protein</fullName>
    </submittedName>
</protein>
<evidence type="ECO:0000313" key="1">
    <source>
        <dbReference type="EMBL" id="PAV72877.1"/>
    </source>
</evidence>
<keyword evidence="2" id="KW-1185">Reference proteome</keyword>
<name>A0A2A2KG28_9BILA</name>
<accession>A0A2A2KG28</accession>
<dbReference type="Proteomes" id="UP000218231">
    <property type="component" value="Unassembled WGS sequence"/>
</dbReference>
<dbReference type="AlphaFoldDB" id="A0A2A2KG28"/>